<keyword evidence="1" id="KW-1185">Reference proteome</keyword>
<reference evidence="2" key="1">
    <citation type="submission" date="2016-11" db="UniProtKB">
        <authorList>
            <consortium name="WormBaseParasite"/>
        </authorList>
    </citation>
    <scope>IDENTIFICATION</scope>
</reference>
<name>A0A1I7WYI2_HETBA</name>
<proteinExistence type="predicted"/>
<organism evidence="1 2">
    <name type="scientific">Heterorhabditis bacteriophora</name>
    <name type="common">Entomopathogenic nematode worm</name>
    <dbReference type="NCBI Taxonomy" id="37862"/>
    <lineage>
        <taxon>Eukaryota</taxon>
        <taxon>Metazoa</taxon>
        <taxon>Ecdysozoa</taxon>
        <taxon>Nematoda</taxon>
        <taxon>Chromadorea</taxon>
        <taxon>Rhabditida</taxon>
        <taxon>Rhabditina</taxon>
        <taxon>Rhabditomorpha</taxon>
        <taxon>Strongyloidea</taxon>
        <taxon>Heterorhabditidae</taxon>
        <taxon>Heterorhabditis</taxon>
    </lineage>
</organism>
<accession>A0A1I7WYI2</accession>
<protein>
    <submittedName>
        <fullName evidence="2">Uncharacterized protein</fullName>
    </submittedName>
</protein>
<evidence type="ECO:0000313" key="1">
    <source>
        <dbReference type="Proteomes" id="UP000095283"/>
    </source>
</evidence>
<sequence>MVLYCTKLLLVQSFRHYITVQRREN</sequence>
<dbReference type="WBParaSite" id="Hba_10321">
    <property type="protein sequence ID" value="Hba_10321"/>
    <property type="gene ID" value="Hba_10321"/>
</dbReference>
<dbReference type="AlphaFoldDB" id="A0A1I7WYI2"/>
<dbReference type="Proteomes" id="UP000095283">
    <property type="component" value="Unplaced"/>
</dbReference>
<evidence type="ECO:0000313" key="2">
    <source>
        <dbReference type="WBParaSite" id="Hba_10321"/>
    </source>
</evidence>